<dbReference type="RefSeq" id="WP_174513200.1">
    <property type="nucleotide sequence ID" value="NZ_CABFMQ020000096.1"/>
</dbReference>
<dbReference type="InterPro" id="IPR037523">
    <property type="entry name" value="VOC_core"/>
</dbReference>
<dbReference type="SUPFAM" id="SSF54593">
    <property type="entry name" value="Glyoxalase/Bleomycin resistance protein/Dihydroxybiphenyl dioxygenase"/>
    <property type="match status" value="1"/>
</dbReference>
<dbReference type="Proteomes" id="UP000485880">
    <property type="component" value="Unassembled WGS sequence"/>
</dbReference>
<name>A0A8B6MA39_METTU</name>
<dbReference type="AlphaFoldDB" id="A0A8B6MA39"/>
<accession>A0A8B6MA39</accession>
<dbReference type="PANTHER" id="PTHR34109:SF1">
    <property type="entry name" value="VOC DOMAIN-CONTAINING PROTEIN"/>
    <property type="match status" value="1"/>
</dbReference>
<dbReference type="EMBL" id="CABFMQ020000096">
    <property type="protein sequence ID" value="VTZ51375.1"/>
    <property type="molecule type" value="Genomic_DNA"/>
</dbReference>
<comment type="caution">
    <text evidence="2">The sequence shown here is derived from an EMBL/GenBank/DDBJ whole genome shotgun (WGS) entry which is preliminary data.</text>
</comment>
<evidence type="ECO:0000313" key="2">
    <source>
        <dbReference type="EMBL" id="VTZ51375.1"/>
    </source>
</evidence>
<dbReference type="Gene3D" id="3.30.720.110">
    <property type="match status" value="1"/>
</dbReference>
<dbReference type="Pfam" id="PF00903">
    <property type="entry name" value="Glyoxalase"/>
    <property type="match status" value="1"/>
</dbReference>
<proteinExistence type="predicted"/>
<evidence type="ECO:0000313" key="3">
    <source>
        <dbReference type="Proteomes" id="UP000485880"/>
    </source>
</evidence>
<organism evidence="2 3">
    <name type="scientific">Methylocella tundrae</name>
    <dbReference type="NCBI Taxonomy" id="227605"/>
    <lineage>
        <taxon>Bacteria</taxon>
        <taxon>Pseudomonadati</taxon>
        <taxon>Pseudomonadota</taxon>
        <taxon>Alphaproteobacteria</taxon>
        <taxon>Hyphomicrobiales</taxon>
        <taxon>Beijerinckiaceae</taxon>
        <taxon>Methylocella</taxon>
    </lineage>
</organism>
<evidence type="ECO:0000259" key="1">
    <source>
        <dbReference type="PROSITE" id="PS51819"/>
    </source>
</evidence>
<sequence length="155" mass="17262">MPDLYRPKGLSSAVTYVNPKAAYLWLETAFGFEPLMVILDAAENIAHSEMSYGESVVMIGSEWSADHKSPKSLGGVNTQSVHVQMARSENIDAHCDRAREAGAEILQEPDTQFYGDRTYRARDPEGHIWTFGVTVREMSPGEWDKASGLKTRARL</sequence>
<feature type="domain" description="VOC" evidence="1">
    <location>
        <begin position="6"/>
        <end position="134"/>
    </location>
</feature>
<dbReference type="InterPro" id="IPR004360">
    <property type="entry name" value="Glyas_Fos-R_dOase_dom"/>
</dbReference>
<dbReference type="PROSITE" id="PS51819">
    <property type="entry name" value="VOC"/>
    <property type="match status" value="1"/>
</dbReference>
<dbReference type="Gene3D" id="3.30.720.120">
    <property type="match status" value="1"/>
</dbReference>
<dbReference type="InterPro" id="IPR029068">
    <property type="entry name" value="Glyas_Bleomycin-R_OHBP_Dase"/>
</dbReference>
<protein>
    <submittedName>
        <fullName evidence="2">Glyoxalase</fullName>
    </submittedName>
</protein>
<dbReference type="PANTHER" id="PTHR34109">
    <property type="entry name" value="BNAUNNG04460D PROTEIN-RELATED"/>
    <property type="match status" value="1"/>
</dbReference>
<reference evidence="2 3" key="1">
    <citation type="submission" date="2019-05" db="EMBL/GenBank/DDBJ databases">
        <authorList>
            <person name="Farhan Ul Haque M."/>
        </authorList>
    </citation>
    <scope>NUCLEOTIDE SEQUENCE [LARGE SCALE GENOMIC DNA]</scope>
    <source>
        <strain evidence="2">2</strain>
    </source>
</reference>
<gene>
    <name evidence="2" type="ORF">MPC4_380013</name>
</gene>
<keyword evidence="3" id="KW-1185">Reference proteome</keyword>